<dbReference type="InterPro" id="IPR050464">
    <property type="entry name" value="Zeta_carotene_desat/Oxidored"/>
</dbReference>
<dbReference type="PANTHER" id="PTHR42923:SF17">
    <property type="entry name" value="AMINE OXIDASE DOMAIN-CONTAINING PROTEIN"/>
    <property type="match status" value="1"/>
</dbReference>
<organism evidence="2 3">
    <name type="scientific">Methylophilales bacterium HTCC2181</name>
    <dbReference type="NCBI Taxonomy" id="383631"/>
    <lineage>
        <taxon>Bacteria</taxon>
        <taxon>Pseudomonadati</taxon>
        <taxon>Pseudomonadota</taxon>
        <taxon>Betaproteobacteria</taxon>
        <taxon>Nitrosomonadales</taxon>
        <taxon>OM43 clade</taxon>
    </lineage>
</organism>
<evidence type="ECO:0000259" key="1">
    <source>
        <dbReference type="Pfam" id="PF01593"/>
    </source>
</evidence>
<reference evidence="2 3" key="1">
    <citation type="submission" date="2006-11" db="EMBL/GenBank/DDBJ databases">
        <authorList>
            <person name="Giovannoni S."/>
            <person name="Vergin K."/>
            <person name="Ferriera S."/>
            <person name="Johnson J."/>
            <person name="Kravitz S."/>
            <person name="Beeson K."/>
            <person name="Sutton G."/>
            <person name="Rogers Y.-H."/>
            <person name="Friedman R."/>
            <person name="Frazier M."/>
            <person name="Venter J.C."/>
        </authorList>
    </citation>
    <scope>NUCLEOTIDE SEQUENCE [LARGE SCALE GENOMIC DNA]</scope>
    <source>
        <strain evidence="2 3">HTCC2181</strain>
    </source>
</reference>
<evidence type="ECO:0000313" key="3">
    <source>
        <dbReference type="Proteomes" id="UP000054262"/>
    </source>
</evidence>
<dbReference type="PANTHER" id="PTHR42923">
    <property type="entry name" value="PROTOPORPHYRINOGEN OXIDASE"/>
    <property type="match status" value="1"/>
</dbReference>
<protein>
    <submittedName>
        <fullName evidence="2">Putative dehydrogenase</fullName>
    </submittedName>
</protein>
<accession>A0P723</accession>
<dbReference type="AlphaFoldDB" id="A0P723"/>
<dbReference type="EMBL" id="AAUX01000001">
    <property type="protein sequence ID" value="EAV47333.1"/>
    <property type="molecule type" value="Genomic_DNA"/>
</dbReference>
<sequence length="414" mass="47452">MKIAIIGSGISGNTIAHLLHNEHDIKVFESNSRIGGHSHTHNIKMEKKEISVDTGFIVFNKKTYPLFTELLNTLGVKYENSSMSFSVFSDISGLEYNGTNVNTLFAQRKNIFNLKFIKMIWEIIRFNKKSIKLLSTESNITLGDYLKKEKYSTYFTNNYILPMGSAIWSSDIKTMESFPAKFFISFFYNHGMLSINERPQWLTITGGSQHYVKKLCASFEDKIETSSEIQCVERCEKDIKITLSGKVERFDYVFFACHSDEALMLLKDPSDEEKKILSSIPYTKNEVFLHTDISMMPKNKLAWAAWNYSIDNQTSDPVTLTYNMNILQNIDTRDPLLVTLNPNKTIDKNKIIKKLTYTHPKFSLNSILAQKKHSSICGQNRTGYAGAYWGNGFHEDGVKSAYKAVKHFEDWQGK</sequence>
<evidence type="ECO:0000313" key="2">
    <source>
        <dbReference type="EMBL" id="EAV47333.1"/>
    </source>
</evidence>
<dbReference type="Pfam" id="PF01593">
    <property type="entry name" value="Amino_oxidase"/>
    <property type="match status" value="1"/>
</dbReference>
<dbReference type="InterPro" id="IPR036188">
    <property type="entry name" value="FAD/NAD-bd_sf"/>
</dbReference>
<dbReference type="FunFam" id="1.10.405.20:FF:000001">
    <property type="entry name" value="Amine oxidase"/>
    <property type="match status" value="1"/>
</dbReference>
<dbReference type="OrthoDB" id="20837at2"/>
<comment type="caution">
    <text evidence="2">The sequence shown here is derived from an EMBL/GenBank/DDBJ whole genome shotgun (WGS) entry which is preliminary data.</text>
</comment>
<dbReference type="SUPFAM" id="SSF51905">
    <property type="entry name" value="FAD/NAD(P)-binding domain"/>
    <property type="match status" value="1"/>
</dbReference>
<gene>
    <name evidence="2" type="ORF">MB2181_04630</name>
</gene>
<keyword evidence="3" id="KW-1185">Reference proteome</keyword>
<dbReference type="Gene3D" id="3.30.70.1990">
    <property type="match status" value="1"/>
</dbReference>
<dbReference type="Gene3D" id="1.10.405.20">
    <property type="match status" value="1"/>
</dbReference>
<dbReference type="GO" id="GO:0016491">
    <property type="term" value="F:oxidoreductase activity"/>
    <property type="evidence" value="ECO:0007669"/>
    <property type="project" value="InterPro"/>
</dbReference>
<dbReference type="Gene3D" id="3.50.50.60">
    <property type="entry name" value="FAD/NAD(P)-binding domain"/>
    <property type="match status" value="1"/>
</dbReference>
<dbReference type="Proteomes" id="UP000054262">
    <property type="component" value="Unassembled WGS sequence"/>
</dbReference>
<dbReference type="InterPro" id="IPR002937">
    <property type="entry name" value="Amino_oxidase"/>
</dbReference>
<proteinExistence type="predicted"/>
<feature type="domain" description="Amine oxidase" evidence="1">
    <location>
        <begin position="17"/>
        <end position="299"/>
    </location>
</feature>
<name>A0P723_9PROT</name>